<dbReference type="ExpressionAtlas" id="A0A1D6I339">
    <property type="expression patterns" value="baseline and differential"/>
</dbReference>
<dbReference type="EMBL" id="CM007650">
    <property type="protein sequence ID" value="ONM54575.1"/>
    <property type="molecule type" value="Genomic_DNA"/>
</dbReference>
<dbReference type="STRING" id="4577.A0A1D6I339"/>
<gene>
    <name evidence="2" type="ORF">ZEAMMB73_Zm00001d020228</name>
</gene>
<protein>
    <submittedName>
        <fullName evidence="2">Uncharacterized protein</fullName>
    </submittedName>
</protein>
<feature type="region of interest" description="Disordered" evidence="1">
    <location>
        <begin position="586"/>
        <end position="606"/>
    </location>
</feature>
<feature type="region of interest" description="Disordered" evidence="1">
    <location>
        <begin position="470"/>
        <end position="495"/>
    </location>
</feature>
<dbReference type="InParanoid" id="A0A1D6I339"/>
<dbReference type="OMA" id="ACQNCAP"/>
<feature type="compositionally biased region" description="Basic and acidic residues" evidence="1">
    <location>
        <begin position="470"/>
        <end position="479"/>
    </location>
</feature>
<dbReference type="EMBL" id="CM007650">
    <property type="protein sequence ID" value="ONM54574.1"/>
    <property type="molecule type" value="Genomic_DNA"/>
</dbReference>
<sequence length="606" mass="62770">MVFGMPGAGVEPPSPPAEAAAWLPPRRLRPGRVSAKRCWPPGCGRFPSPPPAPASAAEAGPEVKGVDGASTIVVGRADEKPAPAVISPSAQNGCPDKVEAPAPVSPAPESGAPPADKVEEVADPAAVSPACQNCAPPQQEENKVEVVAAILPAAHSSALPHALTEKDQQNVVIRENGEAQLLGDAGKLSLDGQQGNNVVQVAVLGSSSTVGASYLQNGDKGGGLLVAEEKGRGGSSDVGQEVAVNGDVSEIANKTGTGELQRKENGTAGSRTKRWFVSSLNPPPKRREVSAVRRFPPGCGRTAVTTTDSGVLEVSPISTFAPGHGRSGVNTTGSGNEGLPSEATPVNNNDALVASSVLGELASPTSALEASNKKLESKRIVGEGHSKAHNKVQVQDDFAGTKQDGGQRNVVPKATPRSVSDGKMKGKLPAHKANQVAQEVMVGKMKNKLDGSFQRSNLRTPLSNPIDAKTKVKRSDSDKMNAGVHGNAGASAGGKMENKTLSAKKEVGFPNMNTKQKKVAPKLKGDVIGKDNMHLSARELKLGKYVATDHTEEPKKQIIVQALMAPDNCPWARGRKSIASAFKSLGPMNKAKGKDASASKQCSRKC</sequence>
<name>A0A1D6I339_MAIZE</name>
<evidence type="ECO:0000256" key="1">
    <source>
        <dbReference type="SAM" id="MobiDB-lite"/>
    </source>
</evidence>
<feature type="region of interest" description="Disordered" evidence="1">
    <location>
        <begin position="1"/>
        <end position="21"/>
    </location>
</feature>
<evidence type="ECO:0000313" key="2">
    <source>
        <dbReference type="EMBL" id="ONM54574.1"/>
    </source>
</evidence>
<organism evidence="2">
    <name type="scientific">Zea mays</name>
    <name type="common">Maize</name>
    <dbReference type="NCBI Taxonomy" id="4577"/>
    <lineage>
        <taxon>Eukaryota</taxon>
        <taxon>Viridiplantae</taxon>
        <taxon>Streptophyta</taxon>
        <taxon>Embryophyta</taxon>
        <taxon>Tracheophyta</taxon>
        <taxon>Spermatophyta</taxon>
        <taxon>Magnoliopsida</taxon>
        <taxon>Liliopsida</taxon>
        <taxon>Poales</taxon>
        <taxon>Poaceae</taxon>
        <taxon>PACMAD clade</taxon>
        <taxon>Panicoideae</taxon>
        <taxon>Andropogonodae</taxon>
        <taxon>Andropogoneae</taxon>
        <taxon>Tripsacinae</taxon>
        <taxon>Zea</taxon>
    </lineage>
</organism>
<feature type="region of interest" description="Disordered" evidence="1">
    <location>
        <begin position="316"/>
        <end position="343"/>
    </location>
</feature>
<feature type="region of interest" description="Disordered" evidence="1">
    <location>
        <begin position="47"/>
        <end position="124"/>
    </location>
</feature>
<reference evidence="2" key="1">
    <citation type="submission" date="2015-12" db="EMBL/GenBank/DDBJ databases">
        <title>Update maize B73 reference genome by single molecule sequencing technologies.</title>
        <authorList>
            <consortium name="Maize Genome Sequencing Project"/>
            <person name="Ware D."/>
        </authorList>
    </citation>
    <scope>NUCLEOTIDE SEQUENCE [LARGE SCALE GENOMIC DNA]</scope>
    <source>
        <tissue evidence="2">Seedling</tissue>
    </source>
</reference>
<proteinExistence type="predicted"/>
<accession>A0A1D6I339</accession>
<feature type="region of interest" description="Disordered" evidence="1">
    <location>
        <begin position="399"/>
        <end position="431"/>
    </location>
</feature>
<dbReference type="AlphaFoldDB" id="A0A1D6I339"/>
<dbReference type="IntAct" id="A0A1D6I339">
    <property type="interactions" value="1"/>
</dbReference>